<reference evidence="1" key="1">
    <citation type="submission" date="2020-11" db="EMBL/GenBank/DDBJ databases">
        <authorList>
            <consortium name="DOE Joint Genome Institute"/>
            <person name="Ahrendt S."/>
            <person name="Riley R."/>
            <person name="Andreopoulos W."/>
            <person name="Labutti K."/>
            <person name="Pangilinan J."/>
            <person name="Ruiz-Duenas F.J."/>
            <person name="Barrasa J.M."/>
            <person name="Sanchez-Garcia M."/>
            <person name="Camarero S."/>
            <person name="Miyauchi S."/>
            <person name="Serrano A."/>
            <person name="Linde D."/>
            <person name="Babiker R."/>
            <person name="Drula E."/>
            <person name="Ayuso-Fernandez I."/>
            <person name="Pacheco R."/>
            <person name="Padilla G."/>
            <person name="Ferreira P."/>
            <person name="Barriuso J."/>
            <person name="Kellner H."/>
            <person name="Castanera R."/>
            <person name="Alfaro M."/>
            <person name="Ramirez L."/>
            <person name="Pisabarro A.G."/>
            <person name="Kuo A."/>
            <person name="Tritt A."/>
            <person name="Lipzen A."/>
            <person name="He G."/>
            <person name="Yan M."/>
            <person name="Ng V."/>
            <person name="Cullen D."/>
            <person name="Martin F."/>
            <person name="Rosso M.-N."/>
            <person name="Henrissat B."/>
            <person name="Hibbett D."/>
            <person name="Martinez A.T."/>
            <person name="Grigoriev I.V."/>
        </authorList>
    </citation>
    <scope>NUCLEOTIDE SEQUENCE</scope>
    <source>
        <strain evidence="1">CIRM-BRFM 674</strain>
    </source>
</reference>
<dbReference type="OrthoDB" id="2269034at2759"/>
<protein>
    <recommendedName>
        <fullName evidence="3">F-box domain-containing protein</fullName>
    </recommendedName>
</protein>
<dbReference type="Proteomes" id="UP000807469">
    <property type="component" value="Unassembled WGS sequence"/>
</dbReference>
<name>A0A9P5YK78_9AGAR</name>
<dbReference type="Gene3D" id="3.80.10.10">
    <property type="entry name" value="Ribonuclease Inhibitor"/>
    <property type="match status" value="1"/>
</dbReference>
<dbReference type="AlphaFoldDB" id="A0A9P5YK78"/>
<accession>A0A9P5YK78</accession>
<gene>
    <name evidence="1" type="ORF">BDN70DRAFT_821115</name>
</gene>
<feature type="non-terminal residue" evidence="1">
    <location>
        <position position="1"/>
    </location>
</feature>
<evidence type="ECO:0008006" key="3">
    <source>
        <dbReference type="Google" id="ProtNLM"/>
    </source>
</evidence>
<comment type="caution">
    <text evidence="1">The sequence shown here is derived from an EMBL/GenBank/DDBJ whole genome shotgun (WGS) entry which is preliminary data.</text>
</comment>
<dbReference type="EMBL" id="MU155904">
    <property type="protein sequence ID" value="KAF9470622.1"/>
    <property type="molecule type" value="Genomic_DNA"/>
</dbReference>
<dbReference type="SUPFAM" id="SSF52047">
    <property type="entry name" value="RNI-like"/>
    <property type="match status" value="1"/>
</dbReference>
<sequence length="349" mass="40275">TPLLLTSVCAMWRDIAIDIPSLWSSLLIQDSASWYLYTDLVVQWLDRSKARPLSIRTSADDGFAHRANHLKFATLFEIIRRYADRWRLINVRTTTELFKMFLGHCYINSPRLESLIFHIVDSAFERDVDIITLKSPQLKTLYMSSACLATVILDWNHLTAVQLKAASIDEILEVLRRAPGLLRCDLARIYDDDAVYALPATLFHPSLLSLTLYPEEGVEQVVCKALERLTLPHLQRLTYNFKHTSPFNMVIALPFLVRSGREITYLSLEQIEFRCISPISIITILEHLPSLTELRMECRKNDTNLTELFFHRLALAPTSWTPNFLPHLQILNYCGMRCEPHRVRCSDVT</sequence>
<evidence type="ECO:0000313" key="1">
    <source>
        <dbReference type="EMBL" id="KAF9470622.1"/>
    </source>
</evidence>
<proteinExistence type="predicted"/>
<keyword evidence="2" id="KW-1185">Reference proteome</keyword>
<evidence type="ECO:0000313" key="2">
    <source>
        <dbReference type="Proteomes" id="UP000807469"/>
    </source>
</evidence>
<organism evidence="1 2">
    <name type="scientific">Pholiota conissans</name>
    <dbReference type="NCBI Taxonomy" id="109636"/>
    <lineage>
        <taxon>Eukaryota</taxon>
        <taxon>Fungi</taxon>
        <taxon>Dikarya</taxon>
        <taxon>Basidiomycota</taxon>
        <taxon>Agaricomycotina</taxon>
        <taxon>Agaricomycetes</taxon>
        <taxon>Agaricomycetidae</taxon>
        <taxon>Agaricales</taxon>
        <taxon>Agaricineae</taxon>
        <taxon>Strophariaceae</taxon>
        <taxon>Pholiota</taxon>
    </lineage>
</organism>
<dbReference type="InterPro" id="IPR032675">
    <property type="entry name" value="LRR_dom_sf"/>
</dbReference>